<evidence type="ECO:0000313" key="1">
    <source>
        <dbReference type="EMBL" id="MBM7620872.1"/>
    </source>
</evidence>
<organism evidence="1 2">
    <name type="scientific">Sutcliffiella tianshenii</name>
    <dbReference type="NCBI Taxonomy" id="1463404"/>
    <lineage>
        <taxon>Bacteria</taxon>
        <taxon>Bacillati</taxon>
        <taxon>Bacillota</taxon>
        <taxon>Bacilli</taxon>
        <taxon>Bacillales</taxon>
        <taxon>Bacillaceae</taxon>
        <taxon>Sutcliffiella</taxon>
    </lineage>
</organism>
<evidence type="ECO:0000313" key="2">
    <source>
        <dbReference type="Proteomes" id="UP000737402"/>
    </source>
</evidence>
<dbReference type="Proteomes" id="UP000737402">
    <property type="component" value="Unassembled WGS sequence"/>
</dbReference>
<accession>A0ABS2P1P9</accession>
<gene>
    <name evidence="1" type="ORF">JOC95_002727</name>
</gene>
<protein>
    <submittedName>
        <fullName evidence="1">Uncharacterized protein</fullName>
    </submittedName>
</protein>
<name>A0ABS2P1P9_9BACI</name>
<sequence length="101" mass="11626">MILLLAGFQVAPMEEQMDSADGHFLSSYKIDKNVQVTKNLTRTSVQGKLTNKDKFKDMHALPSFLAFQKQPLVIQDFKESEFFRDASFNLLPSMYQSNYLI</sequence>
<keyword evidence="2" id="KW-1185">Reference proteome</keyword>
<reference evidence="1 2" key="1">
    <citation type="submission" date="2021-01" db="EMBL/GenBank/DDBJ databases">
        <title>Genomic Encyclopedia of Type Strains, Phase IV (KMG-IV): sequencing the most valuable type-strain genomes for metagenomic binning, comparative biology and taxonomic classification.</title>
        <authorList>
            <person name="Goeker M."/>
        </authorList>
    </citation>
    <scope>NUCLEOTIDE SEQUENCE [LARGE SCALE GENOMIC DNA]</scope>
    <source>
        <strain evidence="1 2">DSM 25879</strain>
    </source>
</reference>
<proteinExistence type="predicted"/>
<dbReference type="EMBL" id="JAFBED010000005">
    <property type="protein sequence ID" value="MBM7620872.1"/>
    <property type="molecule type" value="Genomic_DNA"/>
</dbReference>
<comment type="caution">
    <text evidence="1">The sequence shown here is derived from an EMBL/GenBank/DDBJ whole genome shotgun (WGS) entry which is preliminary data.</text>
</comment>